<evidence type="ECO:0000313" key="2">
    <source>
        <dbReference type="Proteomes" id="UP000318148"/>
    </source>
</evidence>
<organism evidence="1 2">
    <name type="scientific">SAR92 clade bacterium</name>
    <dbReference type="NCBI Taxonomy" id="2315479"/>
    <lineage>
        <taxon>Bacteria</taxon>
        <taxon>Pseudomonadati</taxon>
        <taxon>Pseudomonadota</taxon>
        <taxon>Gammaproteobacteria</taxon>
        <taxon>Cellvibrionales</taxon>
        <taxon>Porticoccaceae</taxon>
        <taxon>SAR92 clade</taxon>
    </lineage>
</organism>
<proteinExistence type="predicted"/>
<dbReference type="Pfam" id="PF13450">
    <property type="entry name" value="NAD_binding_8"/>
    <property type="match status" value="1"/>
</dbReference>
<name>A0A520LK39_9GAMM</name>
<dbReference type="SUPFAM" id="SSF51905">
    <property type="entry name" value="FAD/NAD(P)-binding domain"/>
    <property type="match status" value="1"/>
</dbReference>
<dbReference type="Proteomes" id="UP000318148">
    <property type="component" value="Unassembled WGS sequence"/>
</dbReference>
<gene>
    <name evidence="1" type="ORF">EVB02_03635</name>
</gene>
<dbReference type="PANTHER" id="PTHR10668">
    <property type="entry name" value="PHYTOENE DEHYDROGENASE"/>
    <property type="match status" value="1"/>
</dbReference>
<dbReference type="InterPro" id="IPR036188">
    <property type="entry name" value="FAD/NAD-bd_sf"/>
</dbReference>
<sequence>MTNNLKVIVIGGGHNGLVCASYLAKAGLSVQILEARDSVGGACAPIIDNNGNKLAGLAHASYGLNKQILKDLDLPALPIQLSLDTISLSEDGSHITFANNSVSGRKISERDSKSYRGFIEEFKKYSEALDALTTNIPPRLKDMDWHDKKTLIKIGWNLRFGLGKKLMREFLRVGGINIFDVLNEKFDDPAIKGAIAFDAVLGHKMGPRTPNTVLSYLQKISFGENNGLCRSDNLSTLLEEKAKSLGVKILTNSKIDRIIIEDGICKGVKLESGEIFKSDLVVSNADAKTTFLKFVGTEYLDAMFSHRVDSIRQEGAVARINLCLKALPKDQNLEGDKLFQRLIIAPDMQYVEHAFNHSKYGEYSDHPILEMIINRVEDRGPSVNSITATISASFAPYDLKGGWGKNRNLFVNRVFETIEKYIPGFNNLVKSYELLTPCDIEEQYNCVGGHWHHGEMGIDQSFMMRPVHGSAQYKTPCKNLYLCGASAHPGGGITGLPGHNAAKQIIRAI</sequence>
<evidence type="ECO:0000313" key="1">
    <source>
        <dbReference type="EMBL" id="RZO05070.1"/>
    </source>
</evidence>
<reference evidence="1 2" key="1">
    <citation type="submission" date="2019-02" db="EMBL/GenBank/DDBJ databases">
        <title>Prokaryotic population dynamics and viral predation in marine succession experiment using metagenomics: the confinement effect.</title>
        <authorList>
            <person name="Haro-Moreno J.M."/>
            <person name="Rodriguez-Valera F."/>
            <person name="Lopez-Perez M."/>
        </authorList>
    </citation>
    <scope>NUCLEOTIDE SEQUENCE [LARGE SCALE GENOMIC DNA]</scope>
    <source>
        <strain evidence="1">MED-G169</strain>
    </source>
</reference>
<protein>
    <submittedName>
        <fullName evidence="1">NAD(P)/FAD-dependent oxidoreductase</fullName>
    </submittedName>
</protein>
<dbReference type="PANTHER" id="PTHR10668:SF103">
    <property type="entry name" value="PYRIDINE NUCLEOTIDE-DISULFIDE OXIDOREDUCTASE DOMAIN-CONTAINING PROTEIN 2"/>
    <property type="match status" value="1"/>
</dbReference>
<accession>A0A520LK39</accession>
<comment type="caution">
    <text evidence="1">The sequence shown here is derived from an EMBL/GenBank/DDBJ whole genome shotgun (WGS) entry which is preliminary data.</text>
</comment>
<dbReference type="EMBL" id="SHBO01000048">
    <property type="protein sequence ID" value="RZO05070.1"/>
    <property type="molecule type" value="Genomic_DNA"/>
</dbReference>
<dbReference type="AlphaFoldDB" id="A0A520LK39"/>
<dbReference type="Gene3D" id="3.50.50.60">
    <property type="entry name" value="FAD/NAD(P)-binding domain"/>
    <property type="match status" value="2"/>
</dbReference>